<accession>G5JGE7</accession>
<gene>
    <name evidence="1" type="ORF">SS7213T_02568</name>
</gene>
<keyword evidence="2" id="KW-1185">Reference proteome</keyword>
<proteinExistence type="predicted"/>
<dbReference type="AlphaFoldDB" id="G5JGE7"/>
<comment type="caution">
    <text evidence="1">The sequence shown here is derived from an EMBL/GenBank/DDBJ whole genome shotgun (WGS) entry which is preliminary data.</text>
</comment>
<protein>
    <submittedName>
        <fullName evidence="1">Uncharacterized protein</fullName>
    </submittedName>
</protein>
<evidence type="ECO:0000313" key="2">
    <source>
        <dbReference type="Proteomes" id="UP000005413"/>
    </source>
</evidence>
<name>G5JGE7_9STAP</name>
<dbReference type="EMBL" id="AEUN01000083">
    <property type="protein sequence ID" value="EHJ08739.1"/>
    <property type="molecule type" value="Genomic_DNA"/>
</dbReference>
<evidence type="ECO:0000313" key="1">
    <source>
        <dbReference type="EMBL" id="EHJ08739.1"/>
    </source>
</evidence>
<reference evidence="1 2" key="1">
    <citation type="journal article" date="2012" name="BMC Genomics">
        <title>Comparative genomic analysis of the genus Staphylococcus including Staphylococcus aureus and its newly described sister species Staphylococcus simiae.</title>
        <authorList>
            <person name="Suzuki H."/>
            <person name="Lefebure T."/>
            <person name="Pavinski Bitar P."/>
            <person name="Stanhope M.J."/>
        </authorList>
    </citation>
    <scope>NUCLEOTIDE SEQUENCE [LARGE SCALE GENOMIC DNA]</scope>
    <source>
        <strain evidence="1 2">CCM 7213</strain>
    </source>
</reference>
<sequence length="36" mass="4122">MKITSGFVSATLSKLTSFKGDKHNTRVNKEKVRKFH</sequence>
<dbReference type="Proteomes" id="UP000005413">
    <property type="component" value="Unassembled WGS sequence"/>
</dbReference>
<organism evidence="1 2">
    <name type="scientific">Staphylococcus simiae CCM 7213 = CCUG 51256</name>
    <dbReference type="NCBI Taxonomy" id="911238"/>
    <lineage>
        <taxon>Bacteria</taxon>
        <taxon>Bacillati</taxon>
        <taxon>Bacillota</taxon>
        <taxon>Bacilli</taxon>
        <taxon>Bacillales</taxon>
        <taxon>Staphylococcaceae</taxon>
        <taxon>Staphylococcus</taxon>
    </lineage>
</organism>